<dbReference type="EMBL" id="SRLO01014997">
    <property type="protein sequence ID" value="TNN24562.1"/>
    <property type="molecule type" value="Genomic_DNA"/>
</dbReference>
<accession>A0A4Z2E8D2</accession>
<dbReference type="Proteomes" id="UP000314294">
    <property type="component" value="Unassembled WGS sequence"/>
</dbReference>
<dbReference type="Pfam" id="PF00041">
    <property type="entry name" value="fn3"/>
    <property type="match status" value="1"/>
</dbReference>
<keyword evidence="3" id="KW-1185">Reference proteome</keyword>
<dbReference type="InterPro" id="IPR003961">
    <property type="entry name" value="FN3_dom"/>
</dbReference>
<dbReference type="SMART" id="SM00060">
    <property type="entry name" value="FN3"/>
    <property type="match status" value="1"/>
</dbReference>
<evidence type="ECO:0000259" key="1">
    <source>
        <dbReference type="PROSITE" id="PS50853"/>
    </source>
</evidence>
<organism evidence="2 3">
    <name type="scientific">Liparis tanakae</name>
    <name type="common">Tanaka's snailfish</name>
    <dbReference type="NCBI Taxonomy" id="230148"/>
    <lineage>
        <taxon>Eukaryota</taxon>
        <taxon>Metazoa</taxon>
        <taxon>Chordata</taxon>
        <taxon>Craniata</taxon>
        <taxon>Vertebrata</taxon>
        <taxon>Euteleostomi</taxon>
        <taxon>Actinopterygii</taxon>
        <taxon>Neopterygii</taxon>
        <taxon>Teleostei</taxon>
        <taxon>Neoteleostei</taxon>
        <taxon>Acanthomorphata</taxon>
        <taxon>Eupercaria</taxon>
        <taxon>Perciformes</taxon>
        <taxon>Cottioidei</taxon>
        <taxon>Cottales</taxon>
        <taxon>Liparidae</taxon>
        <taxon>Liparis</taxon>
    </lineage>
</organism>
<dbReference type="Gene3D" id="2.60.40.10">
    <property type="entry name" value="Immunoglobulins"/>
    <property type="match status" value="1"/>
</dbReference>
<keyword evidence="2" id="KW-0675">Receptor</keyword>
<dbReference type="InterPro" id="IPR013783">
    <property type="entry name" value="Ig-like_fold"/>
</dbReference>
<sequence>MPLAPCPVCSSEPENLQAVPHNRSSLLVTWERPRAVYAASIEKYSVTYRPAHLESSASSTYLTDGDQDVGAMLDDLLANSSYVVQVVAVCTDGLRGQRSGLLEVRMPARDPGKIRRGRAERTS</sequence>
<comment type="caution">
    <text evidence="2">The sequence shown here is derived from an EMBL/GenBank/DDBJ whole genome shotgun (WGS) entry which is preliminary data.</text>
</comment>
<dbReference type="OrthoDB" id="429145at2759"/>
<dbReference type="InterPro" id="IPR036116">
    <property type="entry name" value="FN3_sf"/>
</dbReference>
<dbReference type="AlphaFoldDB" id="A0A4Z2E8D2"/>
<reference evidence="2 3" key="1">
    <citation type="submission" date="2019-03" db="EMBL/GenBank/DDBJ databases">
        <title>First draft genome of Liparis tanakae, snailfish: a comprehensive survey of snailfish specific genes.</title>
        <authorList>
            <person name="Kim W."/>
            <person name="Song I."/>
            <person name="Jeong J.-H."/>
            <person name="Kim D."/>
            <person name="Kim S."/>
            <person name="Ryu S."/>
            <person name="Song J.Y."/>
            <person name="Lee S.K."/>
        </authorList>
    </citation>
    <scope>NUCLEOTIDE SEQUENCE [LARGE SCALE GENOMIC DNA]</scope>
    <source>
        <tissue evidence="2">Muscle</tissue>
    </source>
</reference>
<evidence type="ECO:0000313" key="2">
    <source>
        <dbReference type="EMBL" id="TNN24562.1"/>
    </source>
</evidence>
<name>A0A4Z2E8D2_9TELE</name>
<dbReference type="CDD" id="cd00063">
    <property type="entry name" value="FN3"/>
    <property type="match status" value="1"/>
</dbReference>
<dbReference type="PROSITE" id="PS50853">
    <property type="entry name" value="FN3"/>
    <property type="match status" value="1"/>
</dbReference>
<evidence type="ECO:0000313" key="3">
    <source>
        <dbReference type="Proteomes" id="UP000314294"/>
    </source>
</evidence>
<gene>
    <name evidence="2" type="primary">Ptprz1_1</name>
    <name evidence="2" type="ORF">EYF80_065312</name>
</gene>
<dbReference type="SUPFAM" id="SSF49265">
    <property type="entry name" value="Fibronectin type III"/>
    <property type="match status" value="1"/>
</dbReference>
<feature type="domain" description="Fibronectin type-III" evidence="1">
    <location>
        <begin position="12"/>
        <end position="109"/>
    </location>
</feature>
<proteinExistence type="predicted"/>
<protein>
    <submittedName>
        <fullName evidence="2">Receptor-type tyrosine-protein phosphatase zeta</fullName>
    </submittedName>
</protein>